<reference evidence="2 3" key="1">
    <citation type="journal article" date="2018" name="Mycol. Prog.">
        <title>Coniella lustricola, a new species from submerged detritus.</title>
        <authorList>
            <person name="Raudabaugh D.B."/>
            <person name="Iturriaga T."/>
            <person name="Carver A."/>
            <person name="Mondo S."/>
            <person name="Pangilinan J."/>
            <person name="Lipzen A."/>
            <person name="He G."/>
            <person name="Amirebrahimi M."/>
            <person name="Grigoriev I.V."/>
            <person name="Miller A.N."/>
        </authorList>
    </citation>
    <scope>NUCLEOTIDE SEQUENCE [LARGE SCALE GENOMIC DNA]</scope>
    <source>
        <strain evidence="2 3">B22-T-1</strain>
    </source>
</reference>
<dbReference type="Proteomes" id="UP000241462">
    <property type="component" value="Unassembled WGS sequence"/>
</dbReference>
<dbReference type="EMBL" id="KZ678457">
    <property type="protein sequence ID" value="PSR83622.1"/>
    <property type="molecule type" value="Genomic_DNA"/>
</dbReference>
<evidence type="ECO:0000256" key="1">
    <source>
        <dbReference type="SAM" id="MobiDB-lite"/>
    </source>
</evidence>
<dbReference type="OrthoDB" id="5422351at2759"/>
<dbReference type="InParanoid" id="A0A2T3A668"/>
<protein>
    <submittedName>
        <fullName evidence="2">Uncharacterized protein</fullName>
    </submittedName>
</protein>
<evidence type="ECO:0000313" key="3">
    <source>
        <dbReference type="Proteomes" id="UP000241462"/>
    </source>
</evidence>
<organism evidence="2 3">
    <name type="scientific">Coniella lustricola</name>
    <dbReference type="NCBI Taxonomy" id="2025994"/>
    <lineage>
        <taxon>Eukaryota</taxon>
        <taxon>Fungi</taxon>
        <taxon>Dikarya</taxon>
        <taxon>Ascomycota</taxon>
        <taxon>Pezizomycotina</taxon>
        <taxon>Sordariomycetes</taxon>
        <taxon>Sordariomycetidae</taxon>
        <taxon>Diaporthales</taxon>
        <taxon>Schizoparmaceae</taxon>
        <taxon>Coniella</taxon>
    </lineage>
</organism>
<keyword evidence="3" id="KW-1185">Reference proteome</keyword>
<feature type="compositionally biased region" description="Polar residues" evidence="1">
    <location>
        <begin position="238"/>
        <end position="255"/>
    </location>
</feature>
<accession>A0A2T3A668</accession>
<feature type="compositionally biased region" description="Low complexity" evidence="1">
    <location>
        <begin position="221"/>
        <end position="237"/>
    </location>
</feature>
<dbReference type="PANTHER" id="PTHR40625">
    <property type="entry name" value="GTP-BINDING PROTEIN ESDC-RELATED"/>
    <property type="match status" value="1"/>
</dbReference>
<dbReference type="STRING" id="2025994.A0A2T3A668"/>
<gene>
    <name evidence="2" type="ORF">BD289DRAFT_435620</name>
</gene>
<dbReference type="AlphaFoldDB" id="A0A2T3A668"/>
<feature type="region of interest" description="Disordered" evidence="1">
    <location>
        <begin position="308"/>
        <end position="328"/>
    </location>
</feature>
<proteinExistence type="predicted"/>
<sequence>MSCTLMMAYKHNTIVPDWLTRDTAPSNNSETHPSVQTVSLIGSWDNFSKLHTMERDSRRDWGQWRGCHTFKDIVCDGDSPAPSRRNGGLKMGQPYYFYYELDGSHETHDPSRPSTSACPYLPGQTVNIMVIPAEKPRRKRRASLSSMNDDDFMTMDPDDRYLTPRKPPVLPAIPDFLGPRHRLPTSPSPSLKHKISDRSLPSASSQSWWSPKKLFTRKHTSTSSQGSVDSSASSISSEEQQNDALSSTSESQNTRAMDPESLRRFLMDGAPATADIPSSHRLELSIPDELPDEDDDDFVPASTISEYAPKTILSPPPPSSSYNSPSTVLQHMSENGSAVTLKGLARTSTFSPRFPMASSTFYEKSTEPSVEADQPVSRFSFSSDECAVYEEPDANSYATDNDTPSFYFSDAEDDDDMDYLSPLRQPTARDSMEQHLTATTIFEAYRLPRTSMDLRSKETSTTHNGSAGTSISINSPPLLALPATEDFVSELKSAGLSF</sequence>
<name>A0A2T3A668_9PEZI</name>
<feature type="region of interest" description="Disordered" evidence="1">
    <location>
        <begin position="133"/>
        <end position="206"/>
    </location>
</feature>
<feature type="region of interest" description="Disordered" evidence="1">
    <location>
        <begin position="218"/>
        <end position="257"/>
    </location>
</feature>
<dbReference type="PANTHER" id="PTHR40625:SF1">
    <property type="entry name" value="AMP-ACTIVATED PROTEIN KINASE GLYCOGEN-BINDING DOMAIN-CONTAINING PROTEIN"/>
    <property type="match status" value="1"/>
</dbReference>
<evidence type="ECO:0000313" key="2">
    <source>
        <dbReference type="EMBL" id="PSR83622.1"/>
    </source>
</evidence>